<dbReference type="Gene3D" id="3.30.565.10">
    <property type="entry name" value="Histidine kinase-like ATPase, C-terminal domain"/>
    <property type="match status" value="1"/>
</dbReference>
<dbReference type="SUPFAM" id="SSF55874">
    <property type="entry name" value="ATPase domain of HSP90 chaperone/DNA topoisomerase II/histidine kinase"/>
    <property type="match status" value="1"/>
</dbReference>
<name>A0A1I2U2F8_9EURY</name>
<accession>A0A1I2U2F8</accession>
<dbReference type="InterPro" id="IPR004358">
    <property type="entry name" value="Sig_transdc_His_kin-like_C"/>
</dbReference>
<dbReference type="AlphaFoldDB" id="A0A1I2U2F8"/>
<dbReference type="PROSITE" id="PS50109">
    <property type="entry name" value="HIS_KIN"/>
    <property type="match status" value="1"/>
</dbReference>
<protein>
    <submittedName>
        <fullName evidence="3">Signal transduction histidine kinase</fullName>
    </submittedName>
</protein>
<dbReference type="InterPro" id="IPR005467">
    <property type="entry name" value="His_kinase_dom"/>
</dbReference>
<evidence type="ECO:0000259" key="2">
    <source>
        <dbReference type="PROSITE" id="PS50109"/>
    </source>
</evidence>
<dbReference type="InterPro" id="IPR036890">
    <property type="entry name" value="HATPase_C_sf"/>
</dbReference>
<dbReference type="InterPro" id="IPR013656">
    <property type="entry name" value="PAS_4"/>
</dbReference>
<evidence type="ECO:0000313" key="4">
    <source>
        <dbReference type="Proteomes" id="UP000198876"/>
    </source>
</evidence>
<dbReference type="InterPro" id="IPR035965">
    <property type="entry name" value="PAS-like_dom_sf"/>
</dbReference>
<keyword evidence="3" id="KW-0808">Transferase</keyword>
<dbReference type="STRING" id="553467.SAMN04488063_2747"/>
<keyword evidence="4" id="KW-1185">Reference proteome</keyword>
<dbReference type="GO" id="GO:0000155">
    <property type="term" value="F:phosphorelay sensor kinase activity"/>
    <property type="evidence" value="ECO:0007669"/>
    <property type="project" value="TreeGrafter"/>
</dbReference>
<organism evidence="3 4">
    <name type="scientific">Halopelagius inordinatus</name>
    <dbReference type="NCBI Taxonomy" id="553467"/>
    <lineage>
        <taxon>Archaea</taxon>
        <taxon>Methanobacteriati</taxon>
        <taxon>Methanobacteriota</taxon>
        <taxon>Stenosarchaea group</taxon>
        <taxon>Halobacteria</taxon>
        <taxon>Halobacteriales</taxon>
        <taxon>Haloferacaceae</taxon>
    </lineage>
</organism>
<dbReference type="PANTHER" id="PTHR43547:SF2">
    <property type="entry name" value="HYBRID SIGNAL TRANSDUCTION HISTIDINE KINASE C"/>
    <property type="match status" value="1"/>
</dbReference>
<dbReference type="SUPFAM" id="SSF55785">
    <property type="entry name" value="PYP-like sensor domain (PAS domain)"/>
    <property type="match status" value="1"/>
</dbReference>
<dbReference type="Pfam" id="PF02518">
    <property type="entry name" value="HATPase_c"/>
    <property type="match status" value="1"/>
</dbReference>
<evidence type="ECO:0000256" key="1">
    <source>
        <dbReference type="ARBA" id="ARBA00022553"/>
    </source>
</evidence>
<dbReference type="EMBL" id="FOOQ01000003">
    <property type="protein sequence ID" value="SFG71244.1"/>
    <property type="molecule type" value="Genomic_DNA"/>
</dbReference>
<evidence type="ECO:0000313" key="3">
    <source>
        <dbReference type="EMBL" id="SFG71244.1"/>
    </source>
</evidence>
<dbReference type="Pfam" id="PF08448">
    <property type="entry name" value="PAS_4"/>
    <property type="match status" value="1"/>
</dbReference>
<sequence length="366" mass="39966">MKSTTETVPNSVLDTLPLQLAILDPDGTILDVNETWTAESLDESVGAFDPVGENYLDVAAAGDEVGREVAAGLRELLAGKRETFDAEYPCHGRAEGERRWYHLRAAAFEERGERYATVMHADVTERKLAQLAAERRADELARERRQLSLLNQLIRHDLRNDLNLVLGWGGQLESDVTGDGESALTRVLDAATHAYELTETIRDAMELLERSDAEPELRPTNLGAVLRREMESLRSTHESRTTDVEVRGLSELPEGVFVLATPLLASLFGNLLSNAVHHNDEKRVVVEVSVETGDGTATVSVADNGPGIPEEIASEMFDRGSRGLDSSSTGLGLFLVDSLVDLYGGRIGVRDNHPKGTVFDVELPTA</sequence>
<dbReference type="SMART" id="SM00387">
    <property type="entry name" value="HATPase_c"/>
    <property type="match status" value="1"/>
</dbReference>
<dbReference type="PANTHER" id="PTHR43547">
    <property type="entry name" value="TWO-COMPONENT HISTIDINE KINASE"/>
    <property type="match status" value="1"/>
</dbReference>
<keyword evidence="1" id="KW-0597">Phosphoprotein</keyword>
<dbReference type="PRINTS" id="PR00344">
    <property type="entry name" value="BCTRLSENSOR"/>
</dbReference>
<reference evidence="4" key="1">
    <citation type="submission" date="2016-10" db="EMBL/GenBank/DDBJ databases">
        <authorList>
            <person name="Varghese N."/>
            <person name="Submissions S."/>
        </authorList>
    </citation>
    <scope>NUCLEOTIDE SEQUENCE [LARGE SCALE GENOMIC DNA]</scope>
    <source>
        <strain evidence="4">CGMCC 1.7739</strain>
    </source>
</reference>
<dbReference type="Gene3D" id="3.30.450.20">
    <property type="entry name" value="PAS domain"/>
    <property type="match status" value="1"/>
</dbReference>
<proteinExistence type="predicted"/>
<dbReference type="CDD" id="cd00075">
    <property type="entry name" value="HATPase"/>
    <property type="match status" value="1"/>
</dbReference>
<dbReference type="InterPro" id="IPR003594">
    <property type="entry name" value="HATPase_dom"/>
</dbReference>
<gene>
    <name evidence="3" type="ORF">SAMN04488063_2747</name>
</gene>
<dbReference type="Proteomes" id="UP000198876">
    <property type="component" value="Unassembled WGS sequence"/>
</dbReference>
<keyword evidence="3" id="KW-0418">Kinase</keyword>
<feature type="domain" description="Histidine kinase" evidence="2">
    <location>
        <begin position="153"/>
        <end position="366"/>
    </location>
</feature>